<keyword evidence="1" id="KW-1133">Transmembrane helix</keyword>
<dbReference type="EMBL" id="SEUK01000029">
    <property type="protein sequence ID" value="KAA1165817.1"/>
    <property type="molecule type" value="Genomic_DNA"/>
</dbReference>
<accession>A0AB73BM90</accession>
<dbReference type="Proteomes" id="UP000324162">
    <property type="component" value="Unassembled WGS sequence"/>
</dbReference>
<evidence type="ECO:0000313" key="2">
    <source>
        <dbReference type="EMBL" id="KAA1165817.1"/>
    </source>
</evidence>
<dbReference type="AlphaFoldDB" id="A0AB73BM90"/>
<keyword evidence="1" id="KW-0472">Membrane</keyword>
<keyword evidence="1" id="KW-0812">Transmembrane</keyword>
<reference evidence="2 3" key="1">
    <citation type="submission" date="2019-01" db="EMBL/GenBank/DDBJ databases">
        <title>Genome sequences of marine Pseudoalteromonas species.</title>
        <authorList>
            <person name="Boraston A.B."/>
            <person name="Hehemann J.-H."/>
            <person name="Vickers C.J."/>
            <person name="Salama-Alber O."/>
            <person name="Abe K."/>
            <person name="Hettle A.J."/>
        </authorList>
    </citation>
    <scope>NUCLEOTIDE SEQUENCE [LARGE SCALE GENOMIC DNA]</scope>
    <source>
        <strain evidence="2 3">PS42</strain>
    </source>
</reference>
<comment type="caution">
    <text evidence="2">The sequence shown here is derived from an EMBL/GenBank/DDBJ whole genome shotgun (WGS) entry which is preliminary data.</text>
</comment>
<name>A0AB73BM90_9GAMM</name>
<feature type="transmembrane region" description="Helical" evidence="1">
    <location>
        <begin position="63"/>
        <end position="83"/>
    </location>
</feature>
<proteinExistence type="predicted"/>
<organism evidence="2 3">
    <name type="scientific">Pseudoalteromonas fuliginea</name>
    <dbReference type="NCBI Taxonomy" id="1872678"/>
    <lineage>
        <taxon>Bacteria</taxon>
        <taxon>Pseudomonadati</taxon>
        <taxon>Pseudomonadota</taxon>
        <taxon>Gammaproteobacteria</taxon>
        <taxon>Alteromonadales</taxon>
        <taxon>Pseudoalteromonadaceae</taxon>
        <taxon>Pseudoalteromonas</taxon>
    </lineage>
</organism>
<feature type="transmembrane region" description="Helical" evidence="1">
    <location>
        <begin position="21"/>
        <end position="43"/>
    </location>
</feature>
<protein>
    <submittedName>
        <fullName evidence="2">DUF1240 domain-containing protein</fullName>
    </submittedName>
</protein>
<evidence type="ECO:0000256" key="1">
    <source>
        <dbReference type="SAM" id="Phobius"/>
    </source>
</evidence>
<feature type="transmembrane region" description="Helical" evidence="1">
    <location>
        <begin position="95"/>
        <end position="114"/>
    </location>
</feature>
<dbReference type="RefSeq" id="WP_149613258.1">
    <property type="nucleotide sequence ID" value="NZ_SEUK01000029.1"/>
</dbReference>
<sequence length="196" mass="22336">MPILEWKKADKKLSLANVKELASVFFLLIVSGGLCYKIALNFFSEVETTFLVSRPQFFIKEQATILLSFLLLPCLFLTFLSTLQRFLGFDIKLTLINAFKSAVVGLIVLLILSIPTNLVIESNLKSQGYTYCSWYTGPSLRAPDVWLKNNDLCLQDGSIIISDIADWFEMHNEKGIEPTLNELEVFIQKIRAEYNR</sequence>
<gene>
    <name evidence="2" type="ORF">EU508_00365</name>
</gene>
<evidence type="ECO:0000313" key="3">
    <source>
        <dbReference type="Proteomes" id="UP000324162"/>
    </source>
</evidence>